<proteinExistence type="predicted"/>
<sequence length="54" mass="6234">MTGESEVVERSELIDEKTLSSRCELWKFLFGRSAEDWGDCVRQVPRKGKVKDSD</sequence>
<dbReference type="Proteomes" id="UP000315017">
    <property type="component" value="Chromosome"/>
</dbReference>
<keyword evidence="2" id="KW-1185">Reference proteome</keyword>
<protein>
    <submittedName>
        <fullName evidence="1">Uncharacterized protein</fullName>
    </submittedName>
</protein>
<organism evidence="1 2">
    <name type="scientific">Anatilimnocola aggregata</name>
    <dbReference type="NCBI Taxonomy" id="2528021"/>
    <lineage>
        <taxon>Bacteria</taxon>
        <taxon>Pseudomonadati</taxon>
        <taxon>Planctomycetota</taxon>
        <taxon>Planctomycetia</taxon>
        <taxon>Pirellulales</taxon>
        <taxon>Pirellulaceae</taxon>
        <taxon>Anatilimnocola</taxon>
    </lineage>
</organism>
<dbReference type="AlphaFoldDB" id="A0A517YE93"/>
<evidence type="ECO:0000313" key="1">
    <source>
        <dbReference type="EMBL" id="QDU28537.1"/>
    </source>
</evidence>
<name>A0A517YE93_9BACT</name>
<accession>A0A517YE93</accession>
<reference evidence="1 2" key="1">
    <citation type="submission" date="2019-02" db="EMBL/GenBank/DDBJ databases">
        <title>Deep-cultivation of Planctomycetes and their phenomic and genomic characterization uncovers novel biology.</title>
        <authorList>
            <person name="Wiegand S."/>
            <person name="Jogler M."/>
            <person name="Boedeker C."/>
            <person name="Pinto D."/>
            <person name="Vollmers J."/>
            <person name="Rivas-Marin E."/>
            <person name="Kohn T."/>
            <person name="Peeters S.H."/>
            <person name="Heuer A."/>
            <person name="Rast P."/>
            <person name="Oberbeckmann S."/>
            <person name="Bunk B."/>
            <person name="Jeske O."/>
            <person name="Meyerdierks A."/>
            <person name="Storesund J.E."/>
            <person name="Kallscheuer N."/>
            <person name="Luecker S."/>
            <person name="Lage O.M."/>
            <person name="Pohl T."/>
            <person name="Merkel B.J."/>
            <person name="Hornburger P."/>
            <person name="Mueller R.-W."/>
            <person name="Bruemmer F."/>
            <person name="Labrenz M."/>
            <person name="Spormann A.M."/>
            <person name="Op den Camp H."/>
            <person name="Overmann J."/>
            <person name="Amann R."/>
            <person name="Jetten M.S.M."/>
            <person name="Mascher T."/>
            <person name="Medema M.H."/>
            <person name="Devos D.P."/>
            <person name="Kaster A.-K."/>
            <person name="Ovreas L."/>
            <person name="Rohde M."/>
            <person name="Galperin M.Y."/>
            <person name="Jogler C."/>
        </authorList>
    </citation>
    <scope>NUCLEOTIDE SEQUENCE [LARGE SCALE GENOMIC DNA]</scope>
    <source>
        <strain evidence="1 2">ETA_A8</strain>
    </source>
</reference>
<dbReference type="EMBL" id="CP036274">
    <property type="protein sequence ID" value="QDU28537.1"/>
    <property type="molecule type" value="Genomic_DNA"/>
</dbReference>
<dbReference type="KEGG" id="aagg:ETAA8_36390"/>
<evidence type="ECO:0000313" key="2">
    <source>
        <dbReference type="Proteomes" id="UP000315017"/>
    </source>
</evidence>
<gene>
    <name evidence="1" type="ORF">ETAA8_36390</name>
</gene>